<feature type="domain" description="Diacylglycerol glucosyltransferase N-terminal" evidence="5">
    <location>
        <begin position="63"/>
        <end position="231"/>
    </location>
</feature>
<dbReference type="GO" id="GO:0016758">
    <property type="term" value="F:hexosyltransferase activity"/>
    <property type="evidence" value="ECO:0007669"/>
    <property type="project" value="InterPro"/>
</dbReference>
<keyword evidence="7" id="KW-1185">Reference proteome</keyword>
<reference evidence="6 7" key="2">
    <citation type="submission" date="2015-01" db="EMBL/GenBank/DDBJ databases">
        <title>Complete genome sequence of Pyrinomonas methylaliphatogenes type strain K22T.</title>
        <authorList>
            <person name="Lee K.C.Y."/>
            <person name="Power J.F."/>
            <person name="Dunfield P.F."/>
            <person name="Morgan X.C."/>
            <person name="Huttenhower C."/>
            <person name="Stott M.B."/>
        </authorList>
    </citation>
    <scope>NUCLEOTIDE SEQUENCE [LARGE SCALE GENOMIC DNA]</scope>
    <source>
        <strain evidence="6 7">K22</strain>
    </source>
</reference>
<reference evidence="6 7" key="1">
    <citation type="submission" date="2013-12" db="EMBL/GenBank/DDBJ databases">
        <authorList>
            <person name="Stott M."/>
        </authorList>
    </citation>
    <scope>NUCLEOTIDE SEQUENCE [LARGE SCALE GENOMIC DNA]</scope>
    <source>
        <strain evidence="6 7">K22</strain>
    </source>
</reference>
<dbReference type="SUPFAM" id="SSF53756">
    <property type="entry name" value="UDP-Glycosyltransferase/glycogen phosphorylase"/>
    <property type="match status" value="1"/>
</dbReference>
<gene>
    <name evidence="6" type="ORF">PYK22_01666</name>
</gene>
<dbReference type="RefSeq" id="WP_041976136.1">
    <property type="nucleotide sequence ID" value="NZ_CBXV010000006.1"/>
</dbReference>
<dbReference type="STRING" id="454194.PYK22_01666"/>
<evidence type="ECO:0000256" key="3">
    <source>
        <dbReference type="ARBA" id="ARBA00022679"/>
    </source>
</evidence>
<dbReference type="InterPro" id="IPR009695">
    <property type="entry name" value="Diacylglyc_glucosyltr_N"/>
</dbReference>
<evidence type="ECO:0000313" key="6">
    <source>
        <dbReference type="EMBL" id="CDM65661.1"/>
    </source>
</evidence>
<dbReference type="PANTHER" id="PTHR43025:SF3">
    <property type="entry name" value="MONOGALACTOSYLDIACYLGLYCEROL SYNTHASE 1, CHLOROPLASTIC"/>
    <property type="match status" value="1"/>
</dbReference>
<dbReference type="GO" id="GO:0009247">
    <property type="term" value="P:glycolipid biosynthetic process"/>
    <property type="evidence" value="ECO:0007669"/>
    <property type="project" value="InterPro"/>
</dbReference>
<evidence type="ECO:0000256" key="1">
    <source>
        <dbReference type="ARBA" id="ARBA00006962"/>
    </source>
</evidence>
<keyword evidence="2 6" id="KW-0328">Glycosyltransferase</keyword>
<organism evidence="6 7">
    <name type="scientific">Pyrinomonas methylaliphatogenes</name>
    <dbReference type="NCBI Taxonomy" id="454194"/>
    <lineage>
        <taxon>Bacteria</taxon>
        <taxon>Pseudomonadati</taxon>
        <taxon>Acidobacteriota</taxon>
        <taxon>Blastocatellia</taxon>
        <taxon>Blastocatellales</taxon>
        <taxon>Pyrinomonadaceae</taxon>
        <taxon>Pyrinomonas</taxon>
    </lineage>
</organism>
<dbReference type="Pfam" id="PF06925">
    <property type="entry name" value="MGDG_synth"/>
    <property type="match status" value="1"/>
</dbReference>
<evidence type="ECO:0000256" key="4">
    <source>
        <dbReference type="SAM" id="MobiDB-lite"/>
    </source>
</evidence>
<evidence type="ECO:0000313" key="7">
    <source>
        <dbReference type="Proteomes" id="UP000031518"/>
    </source>
</evidence>
<dbReference type="GO" id="GO:0016020">
    <property type="term" value="C:membrane"/>
    <property type="evidence" value="ECO:0007669"/>
    <property type="project" value="GOC"/>
</dbReference>
<dbReference type="AlphaFoldDB" id="A0A0B6WX79"/>
<sequence>MSLIEETPSLNSNDDLQSRMNEEKAQLKRGEARRPPLALYRPGTQRPFAPKILIISSDTGGGHRSAAAAIVAGVQRFFRSDSYAVRVVRAIEEAHALTARLVRFYNWMLRHRQHWMKYLYWAVNRFRPETRDFFYRRTVGYVRELFERWCPHIIISVHPLTQHGIARVLKELGLADRIPLVTVVTDPFYGFWRGWACDDVRLYLVASEEARQQLIDYGISPERIKVCGMPVHPKFEWSEADEREAREARRALGLHPEKFTVFINAGWIGGGNIPKIFRELVRGDLDVQAIFLAGRNEKLRLKAERLARRARFPVKVVGYTEQIEQLMRAASVMISKLGGLTTFEALTCRVPIIADAITPPMPQEAGAARELARRGAGVLLTRASDVIPIIRRMMEDARYYASMRAAAASLVIPHATRRIVEEIAALLPSTPELDAERAG</sequence>
<dbReference type="Gene3D" id="3.40.50.2000">
    <property type="entry name" value="Glycogen Phosphorylase B"/>
    <property type="match status" value="1"/>
</dbReference>
<proteinExistence type="inferred from homology"/>
<comment type="similarity">
    <text evidence="1">Belongs to the glycosyltransferase 28 family.</text>
</comment>
<dbReference type="EC" id="2.4.1.157" evidence="6"/>
<name>A0A0B6WX79_9BACT</name>
<dbReference type="Proteomes" id="UP000031518">
    <property type="component" value="Unassembled WGS sequence"/>
</dbReference>
<feature type="region of interest" description="Disordered" evidence="4">
    <location>
        <begin position="1"/>
        <end position="32"/>
    </location>
</feature>
<dbReference type="InterPro" id="IPR050519">
    <property type="entry name" value="Glycosyltransf_28_UgtP"/>
</dbReference>
<evidence type="ECO:0000259" key="5">
    <source>
        <dbReference type="Pfam" id="PF06925"/>
    </source>
</evidence>
<dbReference type="PANTHER" id="PTHR43025">
    <property type="entry name" value="MONOGALACTOSYLDIACYLGLYCEROL SYNTHASE"/>
    <property type="match status" value="1"/>
</dbReference>
<dbReference type="EMBL" id="CBXV010000006">
    <property type="protein sequence ID" value="CDM65661.1"/>
    <property type="molecule type" value="Genomic_DNA"/>
</dbReference>
<keyword evidence="3 6" id="KW-0808">Transferase</keyword>
<accession>A0A0B6WX79</accession>
<evidence type="ECO:0000256" key="2">
    <source>
        <dbReference type="ARBA" id="ARBA00022676"/>
    </source>
</evidence>
<feature type="compositionally biased region" description="Basic and acidic residues" evidence="4">
    <location>
        <begin position="16"/>
        <end position="32"/>
    </location>
</feature>
<protein>
    <submittedName>
        <fullName evidence="6">UDP-N-acetylglucosamine:LPS N-acetylglucosamine transferase</fullName>
        <ecNumber evidence="6">2.4.1.157</ecNumber>
    </submittedName>
</protein>
<dbReference type="OrthoDB" id="9815663at2"/>